<keyword evidence="2" id="KW-1185">Reference proteome</keyword>
<sequence length="87" mass="9481">MCWGQGRRGEGASMSSLETLKNSAVSGVPDLSALVAPWDLKPKRSRGPGLYASFSARGRRKVRSAAWAMWVAPVRRVAPWSVPARSR</sequence>
<dbReference type="Proteomes" id="UP001138500">
    <property type="component" value="Unassembled WGS sequence"/>
</dbReference>
<protein>
    <submittedName>
        <fullName evidence="1">Uncharacterized protein</fullName>
    </submittedName>
</protein>
<reference evidence="1 2" key="2">
    <citation type="journal article" date="2021" name="Curr. Genet.">
        <title>Genetic response to nitrogen starvation in the aggressive Eucalyptus foliar pathogen Teratosphaeria destructans.</title>
        <authorList>
            <person name="Havenga M."/>
            <person name="Wingfield B.D."/>
            <person name="Wingfield M.J."/>
            <person name="Dreyer L.L."/>
            <person name="Roets F."/>
            <person name="Aylward J."/>
        </authorList>
    </citation>
    <scope>NUCLEOTIDE SEQUENCE [LARGE SCALE GENOMIC DNA]</scope>
    <source>
        <strain evidence="1">CMW44962</strain>
    </source>
</reference>
<evidence type="ECO:0000313" key="2">
    <source>
        <dbReference type="Proteomes" id="UP001138500"/>
    </source>
</evidence>
<evidence type="ECO:0000313" key="1">
    <source>
        <dbReference type="EMBL" id="KAH9828442.1"/>
    </source>
</evidence>
<name>A0A9W7W318_9PEZI</name>
<comment type="caution">
    <text evidence="1">The sequence shown here is derived from an EMBL/GenBank/DDBJ whole genome shotgun (WGS) entry which is preliminary data.</text>
</comment>
<accession>A0A9W7W318</accession>
<gene>
    <name evidence="1" type="ORF">Tdes44962_MAKER02360</name>
</gene>
<organism evidence="1 2">
    <name type="scientific">Teratosphaeria destructans</name>
    <dbReference type="NCBI Taxonomy" id="418781"/>
    <lineage>
        <taxon>Eukaryota</taxon>
        <taxon>Fungi</taxon>
        <taxon>Dikarya</taxon>
        <taxon>Ascomycota</taxon>
        <taxon>Pezizomycotina</taxon>
        <taxon>Dothideomycetes</taxon>
        <taxon>Dothideomycetidae</taxon>
        <taxon>Mycosphaerellales</taxon>
        <taxon>Teratosphaeriaceae</taxon>
        <taxon>Teratosphaeria</taxon>
    </lineage>
</organism>
<reference evidence="1 2" key="1">
    <citation type="journal article" date="2018" name="IMA Fungus">
        <title>IMA Genome-F 10: Nine draft genome sequences of Claviceps purpurea s.lat., including C. arundinis, C. humidiphila, and C. cf. spartinae, pseudomolecules for the pitch canker pathogen Fusarium circinatum, draft genome of Davidsoniella eucalypti, Grosmannia galeiformis, Quambalaria eucalypti, and Teratosphaeria destructans.</title>
        <authorList>
            <person name="Wingfield B.D."/>
            <person name="Liu M."/>
            <person name="Nguyen H.D."/>
            <person name="Lane F.A."/>
            <person name="Morgan S.W."/>
            <person name="De Vos L."/>
            <person name="Wilken P.M."/>
            <person name="Duong T.A."/>
            <person name="Aylward J."/>
            <person name="Coetzee M.P."/>
            <person name="Dadej K."/>
            <person name="De Beer Z.W."/>
            <person name="Findlay W."/>
            <person name="Havenga M."/>
            <person name="Kolarik M."/>
            <person name="Menzies J.G."/>
            <person name="Naidoo K."/>
            <person name="Pochopski O."/>
            <person name="Shoukouhi P."/>
            <person name="Santana Q.C."/>
            <person name="Seifert K.A."/>
            <person name="Soal N."/>
            <person name="Steenkamp E.T."/>
            <person name="Tatham C.T."/>
            <person name="van der Nest M.A."/>
            <person name="Wingfield M.J."/>
        </authorList>
    </citation>
    <scope>NUCLEOTIDE SEQUENCE [LARGE SCALE GENOMIC DNA]</scope>
    <source>
        <strain evidence="1">CMW44962</strain>
    </source>
</reference>
<dbReference type="EMBL" id="RIBY02001556">
    <property type="protein sequence ID" value="KAH9828442.1"/>
    <property type="molecule type" value="Genomic_DNA"/>
</dbReference>
<dbReference type="AlphaFoldDB" id="A0A9W7W318"/>
<proteinExistence type="predicted"/>